<feature type="transmembrane region" description="Helical" evidence="1">
    <location>
        <begin position="45"/>
        <end position="64"/>
    </location>
</feature>
<keyword evidence="3" id="KW-1185">Reference proteome</keyword>
<evidence type="ECO:0000313" key="2">
    <source>
        <dbReference type="EMBL" id="RYB98771.1"/>
    </source>
</evidence>
<name>A0A4Q2S7N8_9ACTN</name>
<keyword evidence="1" id="KW-0812">Transmembrane</keyword>
<feature type="transmembrane region" description="Helical" evidence="1">
    <location>
        <begin position="71"/>
        <end position="90"/>
    </location>
</feature>
<feature type="transmembrane region" description="Helical" evidence="1">
    <location>
        <begin position="127"/>
        <end position="152"/>
    </location>
</feature>
<sequence length="183" mass="19650">MTEISERGVDHATAVPASAWAFAWSFVAGQVLELARRGAQSPDDWPLSMLFGVALVTFFSHGVLRARWVRFWLVVVLVAVALVAELVAFVDAPTGWTAAALALSVLQAVLLHRYTCSTWFELQRARVPGAVSLIPILLVAALVGALGGILGAEQSLTPTQEMYEDPFSDPFTDPAGDPFVGLE</sequence>
<evidence type="ECO:0000313" key="3">
    <source>
        <dbReference type="Proteomes" id="UP000293291"/>
    </source>
</evidence>
<gene>
    <name evidence="2" type="ORF">EUA07_17250</name>
</gene>
<reference evidence="2 3" key="1">
    <citation type="submission" date="2019-01" db="EMBL/GenBank/DDBJ databases">
        <title>Novel species of Nocardioides.</title>
        <authorList>
            <person name="Liu Q."/>
            <person name="Xin Y.-H."/>
        </authorList>
    </citation>
    <scope>NUCLEOTIDE SEQUENCE [LARGE SCALE GENOMIC DNA]</scope>
    <source>
        <strain evidence="2 3">CGMCC 4.6875</strain>
    </source>
</reference>
<evidence type="ECO:0000256" key="1">
    <source>
        <dbReference type="SAM" id="Phobius"/>
    </source>
</evidence>
<dbReference type="EMBL" id="SDWU01000021">
    <property type="protein sequence ID" value="RYB98771.1"/>
    <property type="molecule type" value="Genomic_DNA"/>
</dbReference>
<proteinExistence type="predicted"/>
<comment type="caution">
    <text evidence="2">The sequence shown here is derived from an EMBL/GenBank/DDBJ whole genome shotgun (WGS) entry which is preliminary data.</text>
</comment>
<dbReference type="Proteomes" id="UP000293291">
    <property type="component" value="Unassembled WGS sequence"/>
</dbReference>
<keyword evidence="1" id="KW-0472">Membrane</keyword>
<accession>A0A4Q2S7N8</accession>
<dbReference type="AlphaFoldDB" id="A0A4Q2S7N8"/>
<organism evidence="2 3">
    <name type="scientific">Nocardioides ganghwensis</name>
    <dbReference type="NCBI Taxonomy" id="252230"/>
    <lineage>
        <taxon>Bacteria</taxon>
        <taxon>Bacillati</taxon>
        <taxon>Actinomycetota</taxon>
        <taxon>Actinomycetes</taxon>
        <taxon>Propionibacteriales</taxon>
        <taxon>Nocardioidaceae</taxon>
        <taxon>Nocardioides</taxon>
    </lineage>
</organism>
<keyword evidence="1" id="KW-1133">Transmembrane helix</keyword>
<protein>
    <submittedName>
        <fullName evidence="2">Uncharacterized protein</fullName>
    </submittedName>
</protein>
<dbReference type="RefSeq" id="WP_129456415.1">
    <property type="nucleotide sequence ID" value="NZ_JACXYX010000006.1"/>
</dbReference>
<feature type="transmembrane region" description="Helical" evidence="1">
    <location>
        <begin position="96"/>
        <end position="115"/>
    </location>
</feature>